<name>A0A5D0JTG2_9FLAO</name>
<sequence length="77" mass="8637">TKLVGNINVNVFQGIKNTDGFKLKKPFSETVAFQSLKPQVRLLNSGNILPNSQELKFNFEAVNLSAVDVRVIKIYQD</sequence>
<gene>
    <name evidence="1" type="ORF">FUA24_00210</name>
</gene>
<organism evidence="1 2">
    <name type="scientific">Seonamhaeicola marinus</name>
    <dbReference type="NCBI Taxonomy" id="1912246"/>
    <lineage>
        <taxon>Bacteria</taxon>
        <taxon>Pseudomonadati</taxon>
        <taxon>Bacteroidota</taxon>
        <taxon>Flavobacteriia</taxon>
        <taxon>Flavobacteriales</taxon>
        <taxon>Flavobacteriaceae</taxon>
    </lineage>
</organism>
<keyword evidence="2" id="KW-1185">Reference proteome</keyword>
<proteinExistence type="predicted"/>
<dbReference type="RefSeq" id="WP_148539577.1">
    <property type="nucleotide sequence ID" value="NZ_VSDQ01000030.1"/>
</dbReference>
<protein>
    <submittedName>
        <fullName evidence="1">Uncharacterized protein</fullName>
    </submittedName>
</protein>
<evidence type="ECO:0000313" key="2">
    <source>
        <dbReference type="Proteomes" id="UP000323930"/>
    </source>
</evidence>
<feature type="non-terminal residue" evidence="1">
    <location>
        <position position="77"/>
    </location>
</feature>
<dbReference type="EMBL" id="VSDQ01000030">
    <property type="protein sequence ID" value="TYA97512.1"/>
    <property type="molecule type" value="Genomic_DNA"/>
</dbReference>
<feature type="non-terminal residue" evidence="1">
    <location>
        <position position="1"/>
    </location>
</feature>
<comment type="caution">
    <text evidence="1">The sequence shown here is derived from an EMBL/GenBank/DDBJ whole genome shotgun (WGS) entry which is preliminary data.</text>
</comment>
<accession>A0A5D0JTG2</accession>
<evidence type="ECO:0000313" key="1">
    <source>
        <dbReference type="EMBL" id="TYA97512.1"/>
    </source>
</evidence>
<dbReference type="Proteomes" id="UP000323930">
    <property type="component" value="Unassembled WGS sequence"/>
</dbReference>
<reference evidence="1 2" key="1">
    <citation type="submission" date="2019-08" db="EMBL/GenBank/DDBJ databases">
        <title>Seonamhaeicola sediminis sp. nov., isolated from marine sediment.</title>
        <authorList>
            <person name="Cao W.R."/>
        </authorList>
    </citation>
    <scope>NUCLEOTIDE SEQUENCE [LARGE SCALE GENOMIC DNA]</scope>
    <source>
        <strain evidence="1 2">B011</strain>
    </source>
</reference>
<dbReference type="AlphaFoldDB" id="A0A5D0JTG2"/>
<dbReference type="OrthoDB" id="9767116at2"/>